<protein>
    <submittedName>
        <fullName evidence="3">Uncharacterized protein</fullName>
    </submittedName>
</protein>
<gene>
    <name evidence="3" type="ORF">CIAN88_15240</name>
</gene>
<evidence type="ECO:0000313" key="3">
    <source>
        <dbReference type="EMBL" id="KGJ52302.1"/>
    </source>
</evidence>
<organism evidence="3 4">
    <name type="scientific">Clostridium innocuum</name>
    <dbReference type="NCBI Taxonomy" id="1522"/>
    <lineage>
        <taxon>Bacteria</taxon>
        <taxon>Bacillati</taxon>
        <taxon>Bacillota</taxon>
        <taxon>Clostridia</taxon>
        <taxon>Eubacteriales</taxon>
        <taxon>Clostridiaceae</taxon>
        <taxon>Clostridium</taxon>
    </lineage>
</organism>
<evidence type="ECO:0000313" key="4">
    <source>
        <dbReference type="Proteomes" id="UP000030008"/>
    </source>
</evidence>
<keyword evidence="2" id="KW-1133">Transmembrane helix</keyword>
<name>A0A099I4X7_CLOIN</name>
<keyword evidence="2" id="KW-0472">Membrane</keyword>
<evidence type="ECO:0000256" key="1">
    <source>
        <dbReference type="SAM" id="Coils"/>
    </source>
</evidence>
<reference evidence="3 4" key="1">
    <citation type="submission" date="2014-08" db="EMBL/GenBank/DDBJ databases">
        <title>Clostridium innocuum, an unnegligible vancomycin-resistant pathogen causing extra-intestinal infections.</title>
        <authorList>
            <person name="Feng Y."/>
            <person name="Chiu C.-H."/>
        </authorList>
    </citation>
    <scope>NUCLEOTIDE SEQUENCE [LARGE SCALE GENOMIC DNA]</scope>
    <source>
        <strain evidence="3 4">AN88</strain>
    </source>
</reference>
<feature type="coiled-coil region" evidence="1">
    <location>
        <begin position="35"/>
        <end position="84"/>
    </location>
</feature>
<comment type="caution">
    <text evidence="3">The sequence shown here is derived from an EMBL/GenBank/DDBJ whole genome shotgun (WGS) entry which is preliminary data.</text>
</comment>
<evidence type="ECO:0000256" key="2">
    <source>
        <dbReference type="SAM" id="Phobius"/>
    </source>
</evidence>
<dbReference type="EMBL" id="JQIF01000072">
    <property type="protein sequence ID" value="KGJ52302.1"/>
    <property type="molecule type" value="Genomic_DNA"/>
</dbReference>
<keyword evidence="2" id="KW-0812">Transmembrane</keyword>
<keyword evidence="1" id="KW-0175">Coiled coil</keyword>
<dbReference type="AlphaFoldDB" id="A0A099I4X7"/>
<proteinExistence type="predicted"/>
<feature type="transmembrane region" description="Helical" evidence="2">
    <location>
        <begin position="12"/>
        <end position="33"/>
    </location>
</feature>
<dbReference type="Proteomes" id="UP000030008">
    <property type="component" value="Unassembled WGS sequence"/>
</dbReference>
<accession>A0A099I4X7</accession>
<dbReference type="RefSeq" id="WP_044906392.1">
    <property type="nucleotide sequence ID" value="NZ_CAXSQH010000004.1"/>
</dbReference>
<sequence>MDWTGLNQINTILGIINGVVGIINIGTAFWGWLNHKNKKQFMEKLEKERISAQKENARVCRTCKSNFKARITSLEQTNTKLLEKVSG</sequence>